<dbReference type="InterPro" id="IPR032135">
    <property type="entry name" value="DUF4817"/>
</dbReference>
<evidence type="ECO:0000259" key="1">
    <source>
        <dbReference type="Pfam" id="PF16087"/>
    </source>
</evidence>
<sequence length="359" mass="41119">MVLPGKVRGELIKLYYQNGMNAAEALRVYHRNHRQRRGPGTLQALRDLVRKFEDTGCTCNKPRSGRPTVSEDVVMEVHHTVTAGHTETARCIARVLDIPNSTVRKLLRSVLHMLPYRFKRVQMLEPGDPQQRLDFANEFLLRYDADNDWPLRILWTDEAHFTLNGSINTKNCVHWGETNPHAVVPVPLFDAKVTVWCGITATFVLGPFFFEETTPTGPATCSVTGSRYAAMLKNYVLPELRRRNALNDIVWMQDGAPPHIARYVKRLLDQHFGDRIISRYYPFPWPARSPDLTPMDFWFWGYLKSTVYLCNPQTLSDLKDSIRREIGNIPRAMLRAAILSTVSRMQCVIACDGNHVENV</sequence>
<protein>
    <submittedName>
        <fullName evidence="2">Transposable element tc3 transposase</fullName>
    </submittedName>
</protein>
<dbReference type="PANTHER" id="PTHR47326">
    <property type="entry name" value="TRANSPOSABLE ELEMENT TC3 TRANSPOSASE-LIKE PROTEIN"/>
    <property type="match status" value="1"/>
</dbReference>
<feature type="domain" description="DUF4817" evidence="1">
    <location>
        <begin position="8"/>
        <end position="57"/>
    </location>
</feature>
<dbReference type="EMBL" id="BMAU01021243">
    <property type="protein sequence ID" value="GFY04198.1"/>
    <property type="molecule type" value="Genomic_DNA"/>
</dbReference>
<dbReference type="GO" id="GO:0003676">
    <property type="term" value="F:nucleic acid binding"/>
    <property type="evidence" value="ECO:0007669"/>
    <property type="project" value="InterPro"/>
</dbReference>
<dbReference type="Proteomes" id="UP000887159">
    <property type="component" value="Unassembled WGS sequence"/>
</dbReference>
<evidence type="ECO:0000313" key="2">
    <source>
        <dbReference type="EMBL" id="GFY04198.1"/>
    </source>
</evidence>
<gene>
    <name evidence="2" type="primary">RF55_21525</name>
    <name evidence="2" type="ORF">TNCV_1199761</name>
</gene>
<keyword evidence="3" id="KW-1185">Reference proteome</keyword>
<dbReference type="Gene3D" id="3.30.420.10">
    <property type="entry name" value="Ribonuclease H-like superfamily/Ribonuclease H"/>
    <property type="match status" value="1"/>
</dbReference>
<comment type="caution">
    <text evidence="2">The sequence shown here is derived from an EMBL/GenBank/DDBJ whole genome shotgun (WGS) entry which is preliminary data.</text>
</comment>
<dbReference type="Pfam" id="PF16087">
    <property type="entry name" value="DUF4817"/>
    <property type="match status" value="1"/>
</dbReference>
<dbReference type="PANTHER" id="PTHR47326:SF1">
    <property type="entry name" value="HTH PSQ-TYPE DOMAIN-CONTAINING PROTEIN"/>
    <property type="match status" value="1"/>
</dbReference>
<reference evidence="2" key="1">
    <citation type="submission" date="2020-08" db="EMBL/GenBank/DDBJ databases">
        <title>Multicomponent nature underlies the extraordinary mechanical properties of spider dragline silk.</title>
        <authorList>
            <person name="Kono N."/>
            <person name="Nakamura H."/>
            <person name="Mori M."/>
            <person name="Yoshida Y."/>
            <person name="Ohtoshi R."/>
            <person name="Malay A.D."/>
            <person name="Moran D.A.P."/>
            <person name="Tomita M."/>
            <person name="Numata K."/>
            <person name="Arakawa K."/>
        </authorList>
    </citation>
    <scope>NUCLEOTIDE SEQUENCE</scope>
</reference>
<dbReference type="InterPro" id="IPR036397">
    <property type="entry name" value="RNaseH_sf"/>
</dbReference>
<evidence type="ECO:0000313" key="3">
    <source>
        <dbReference type="Proteomes" id="UP000887159"/>
    </source>
</evidence>
<organism evidence="2 3">
    <name type="scientific">Trichonephila clavipes</name>
    <name type="common">Golden silk orbweaver</name>
    <name type="synonym">Nephila clavipes</name>
    <dbReference type="NCBI Taxonomy" id="2585209"/>
    <lineage>
        <taxon>Eukaryota</taxon>
        <taxon>Metazoa</taxon>
        <taxon>Ecdysozoa</taxon>
        <taxon>Arthropoda</taxon>
        <taxon>Chelicerata</taxon>
        <taxon>Arachnida</taxon>
        <taxon>Araneae</taxon>
        <taxon>Araneomorphae</taxon>
        <taxon>Entelegynae</taxon>
        <taxon>Araneoidea</taxon>
        <taxon>Nephilidae</taxon>
        <taxon>Trichonephila</taxon>
    </lineage>
</organism>
<proteinExistence type="predicted"/>
<accession>A0A8X6S3M0</accession>
<dbReference type="AlphaFoldDB" id="A0A8X6S3M0"/>
<name>A0A8X6S3M0_TRICX</name>